<feature type="signal peptide" evidence="13">
    <location>
        <begin position="1"/>
        <end position="19"/>
    </location>
</feature>
<dbReference type="GO" id="GO:0015288">
    <property type="term" value="F:porin activity"/>
    <property type="evidence" value="ECO:0007669"/>
    <property type="project" value="UniProtKB-KW"/>
</dbReference>
<evidence type="ECO:0000256" key="4">
    <source>
        <dbReference type="ARBA" id="ARBA00022692"/>
    </source>
</evidence>
<feature type="domain" description="TonB-dependent receptor plug" evidence="15">
    <location>
        <begin position="44"/>
        <end position="148"/>
    </location>
</feature>
<dbReference type="Pfam" id="PF07715">
    <property type="entry name" value="Plug"/>
    <property type="match status" value="1"/>
</dbReference>
<dbReference type="OrthoDB" id="9764669at2"/>
<keyword evidence="3 11" id="KW-1134">Transmembrane beta strand</keyword>
<evidence type="ECO:0000256" key="12">
    <source>
        <dbReference type="RuleBase" id="RU003357"/>
    </source>
</evidence>
<dbReference type="GO" id="GO:0006811">
    <property type="term" value="P:monoatomic ion transport"/>
    <property type="evidence" value="ECO:0007669"/>
    <property type="project" value="UniProtKB-KW"/>
</dbReference>
<dbReference type="RefSeq" id="WP_111984930.1">
    <property type="nucleotide sequence ID" value="NZ_NFZS01000007.1"/>
</dbReference>
<evidence type="ECO:0000313" key="16">
    <source>
        <dbReference type="EMBL" id="RAO74445.1"/>
    </source>
</evidence>
<keyword evidence="8" id="KW-0626">Porin</keyword>
<organism evidence="16 17">
    <name type="scientific">Dyella jiangningensis</name>
    <dbReference type="NCBI Taxonomy" id="1379159"/>
    <lineage>
        <taxon>Bacteria</taxon>
        <taxon>Pseudomonadati</taxon>
        <taxon>Pseudomonadota</taxon>
        <taxon>Gammaproteobacteria</taxon>
        <taxon>Lysobacterales</taxon>
        <taxon>Rhodanobacteraceae</taxon>
        <taxon>Dyella</taxon>
    </lineage>
</organism>
<dbReference type="PANTHER" id="PTHR30069:SF53">
    <property type="entry name" value="COLICIN I RECEPTOR-RELATED"/>
    <property type="match status" value="1"/>
</dbReference>
<keyword evidence="6" id="KW-0406">Ion transport</keyword>
<reference evidence="16 17" key="1">
    <citation type="journal article" date="2018" name="Genet. Mol. Biol.">
        <title>The genome sequence of Dyella jiangningensis FCAV SCS01 from a lignocellulose-decomposing microbial consortium metagenome reveals potential for biotechnological applications.</title>
        <authorList>
            <person name="Desiderato J.G."/>
            <person name="Alvarenga D.O."/>
            <person name="Constancio M.T.L."/>
            <person name="Alves L.M.C."/>
            <person name="Varani A.M."/>
        </authorList>
    </citation>
    <scope>NUCLEOTIDE SEQUENCE [LARGE SCALE GENOMIC DNA]</scope>
    <source>
        <strain evidence="16 17">FCAV SCS01</strain>
    </source>
</reference>
<evidence type="ECO:0000256" key="2">
    <source>
        <dbReference type="ARBA" id="ARBA00022448"/>
    </source>
</evidence>
<dbReference type="InterPro" id="IPR039426">
    <property type="entry name" value="TonB-dep_rcpt-like"/>
</dbReference>
<evidence type="ECO:0000313" key="17">
    <source>
        <dbReference type="Proteomes" id="UP000248926"/>
    </source>
</evidence>
<evidence type="ECO:0000256" key="3">
    <source>
        <dbReference type="ARBA" id="ARBA00022452"/>
    </source>
</evidence>
<gene>
    <name evidence="16" type="ORF">CA260_20425</name>
</gene>
<evidence type="ECO:0000256" key="9">
    <source>
        <dbReference type="ARBA" id="ARBA00023136"/>
    </source>
</evidence>
<comment type="caution">
    <text evidence="16">The sequence shown here is derived from an EMBL/GenBank/DDBJ whole genome shotgun (WGS) entry which is preliminary data.</text>
</comment>
<dbReference type="NCBIfam" id="TIGR01779">
    <property type="entry name" value="TonB-B12"/>
    <property type="match status" value="1"/>
</dbReference>
<evidence type="ECO:0000256" key="10">
    <source>
        <dbReference type="ARBA" id="ARBA00023237"/>
    </source>
</evidence>
<keyword evidence="17" id="KW-1185">Reference proteome</keyword>
<dbReference type="InterPro" id="IPR012910">
    <property type="entry name" value="Plug_dom"/>
</dbReference>
<dbReference type="PROSITE" id="PS52016">
    <property type="entry name" value="TONB_DEPENDENT_REC_3"/>
    <property type="match status" value="1"/>
</dbReference>
<proteinExistence type="inferred from homology"/>
<dbReference type="Pfam" id="PF00593">
    <property type="entry name" value="TonB_dep_Rec_b-barrel"/>
    <property type="match status" value="1"/>
</dbReference>
<comment type="similarity">
    <text evidence="11 12">Belongs to the TonB-dependent receptor family.</text>
</comment>
<dbReference type="GO" id="GO:0009279">
    <property type="term" value="C:cell outer membrane"/>
    <property type="evidence" value="ECO:0007669"/>
    <property type="project" value="UniProtKB-SubCell"/>
</dbReference>
<dbReference type="AlphaFoldDB" id="A0A328P1L5"/>
<evidence type="ECO:0000256" key="1">
    <source>
        <dbReference type="ARBA" id="ARBA00004571"/>
    </source>
</evidence>
<dbReference type="GO" id="GO:0046930">
    <property type="term" value="C:pore complex"/>
    <property type="evidence" value="ECO:0007669"/>
    <property type="project" value="UniProtKB-KW"/>
</dbReference>
<dbReference type="GO" id="GO:0015420">
    <property type="term" value="F:ABC-type vitamin B12 transporter activity"/>
    <property type="evidence" value="ECO:0007669"/>
    <property type="project" value="InterPro"/>
</dbReference>
<dbReference type="CDD" id="cd01347">
    <property type="entry name" value="ligand_gated_channel"/>
    <property type="match status" value="1"/>
</dbReference>
<dbReference type="Gene3D" id="2.170.130.10">
    <property type="entry name" value="TonB-dependent receptor, plug domain"/>
    <property type="match status" value="1"/>
</dbReference>
<dbReference type="Proteomes" id="UP000248926">
    <property type="component" value="Unassembled WGS sequence"/>
</dbReference>
<dbReference type="InterPro" id="IPR010101">
    <property type="entry name" value="B12_transptr_BtuB"/>
</dbReference>
<evidence type="ECO:0000256" key="8">
    <source>
        <dbReference type="ARBA" id="ARBA00023114"/>
    </source>
</evidence>
<evidence type="ECO:0000259" key="14">
    <source>
        <dbReference type="Pfam" id="PF00593"/>
    </source>
</evidence>
<dbReference type="Gene3D" id="2.40.170.20">
    <property type="entry name" value="TonB-dependent receptor, beta-barrel domain"/>
    <property type="match status" value="1"/>
</dbReference>
<evidence type="ECO:0000256" key="13">
    <source>
        <dbReference type="SAM" id="SignalP"/>
    </source>
</evidence>
<accession>A0A328P1L5</accession>
<feature type="domain" description="TonB-dependent receptor-like beta-barrel" evidence="14">
    <location>
        <begin position="226"/>
        <end position="601"/>
    </location>
</feature>
<keyword evidence="7 12" id="KW-0798">TonB box</keyword>
<feature type="chain" id="PRO_5016242005" evidence="13">
    <location>
        <begin position="20"/>
        <end position="631"/>
    </location>
</feature>
<dbReference type="PANTHER" id="PTHR30069">
    <property type="entry name" value="TONB-DEPENDENT OUTER MEMBRANE RECEPTOR"/>
    <property type="match status" value="1"/>
</dbReference>
<dbReference type="SUPFAM" id="SSF56935">
    <property type="entry name" value="Porins"/>
    <property type="match status" value="1"/>
</dbReference>
<keyword evidence="2 11" id="KW-0813">Transport</keyword>
<keyword evidence="4 11" id="KW-0812">Transmembrane</keyword>
<keyword evidence="16" id="KW-0675">Receptor</keyword>
<dbReference type="InterPro" id="IPR000531">
    <property type="entry name" value="Beta-barrel_TonB"/>
</dbReference>
<name>A0A328P1L5_9GAMM</name>
<keyword evidence="9 11" id="KW-0472">Membrane</keyword>
<evidence type="ECO:0000256" key="7">
    <source>
        <dbReference type="ARBA" id="ARBA00023077"/>
    </source>
</evidence>
<keyword evidence="5 13" id="KW-0732">Signal</keyword>
<evidence type="ECO:0000256" key="11">
    <source>
        <dbReference type="PROSITE-ProRule" id="PRU01360"/>
    </source>
</evidence>
<keyword evidence="10 11" id="KW-0998">Cell outer membrane</keyword>
<dbReference type="InterPro" id="IPR036942">
    <property type="entry name" value="Beta-barrel_TonB_sf"/>
</dbReference>
<protein>
    <submittedName>
        <fullName evidence="16">TonB-dependent vitamin B12 receptor</fullName>
    </submittedName>
</protein>
<evidence type="ECO:0000256" key="5">
    <source>
        <dbReference type="ARBA" id="ARBA00022729"/>
    </source>
</evidence>
<dbReference type="EMBL" id="NFZS01000007">
    <property type="protein sequence ID" value="RAO74445.1"/>
    <property type="molecule type" value="Genomic_DNA"/>
</dbReference>
<comment type="subcellular location">
    <subcellularLocation>
        <location evidence="1 11">Cell outer membrane</location>
        <topology evidence="1 11">Multi-pass membrane protein</topology>
    </subcellularLocation>
</comment>
<evidence type="ECO:0000259" key="15">
    <source>
        <dbReference type="Pfam" id="PF07715"/>
    </source>
</evidence>
<dbReference type="InterPro" id="IPR037066">
    <property type="entry name" value="Plug_dom_sf"/>
</dbReference>
<sequence>MKKTLLAASLLSATMAAHAADADQATSLSSVIVTATRTSITTDEALSSVSVITRADIERLQPASVRDLLVGLPGVAFTQAGGQGQLSTLFLRGTNSTHVLVLIDGVRIGAVGAGLPAFEQIPVDQIERIELVRGPRSSLYGADAMGGVIQIFTRHGAQDGKLDPSLSVSTGSRSYLDGHAGLSGGDSHAWFNAGLGGQYTAGINACRVGAAELGVACFADQPDHDAYRNWNGMANGGYHWDNGTELAATWLRSKNFVEYDGSPYGGNQAVNQQQVAGARLSFAPLDAWKVTLNAGQSRDDNATYFQGDYSDLFTPLTYYPRTPVGHTYSRRNQASWQNDITLDANQLLTAGVDYQQEHIDSDTGYLRSTREDTGVYAQYMGTFGRNEVQLSARHDHNGQFGNHNTGSAAWGYAFDHGLRLSASYGTAFHAPTFNDIYYPFGLGNPDLKPEKSRSGELGLSQAQGTWNWAVNVYQTTITDLITLDENFVPQNISQARIRGLEGQFGINLDGWQVQSYLTLMQPKNREGAYDGNLLPRRPEQTARVDVDRSFGAFGVGATFFASGKAYDDQANLHRLGGYATTDLRASYAFLPGWRIEAKLANAFDRNYETAYYFNQPGRTWFLTLRYSPAAR</sequence>
<evidence type="ECO:0000256" key="6">
    <source>
        <dbReference type="ARBA" id="ARBA00023065"/>
    </source>
</evidence>